<feature type="transmembrane region" description="Helical" evidence="6">
    <location>
        <begin position="139"/>
        <end position="167"/>
    </location>
</feature>
<evidence type="ECO:0000313" key="9">
    <source>
        <dbReference type="Proteomes" id="UP000265180"/>
    </source>
</evidence>
<feature type="transmembrane region" description="Helical" evidence="6">
    <location>
        <begin position="555"/>
        <end position="577"/>
    </location>
</feature>
<name>A0A3P9MDF8_ORYLA</name>
<keyword evidence="3 6" id="KW-0812">Transmembrane</keyword>
<evidence type="ECO:0000256" key="1">
    <source>
        <dbReference type="ARBA" id="ARBA00004141"/>
    </source>
</evidence>
<dbReference type="PANTHER" id="PTHR12308:SF37">
    <property type="entry name" value="ANOCTAMIN-9"/>
    <property type="match status" value="1"/>
</dbReference>
<protein>
    <recommendedName>
        <fullName evidence="6">Anoctamin</fullName>
    </recommendedName>
</protein>
<sequence length="707" mass="81864">MWTNVGAGLHQGLLTEYYYILVGKKEKKDKQKAFIEELGRKNIEVKDITREKQIFYGLRAEETVLKKYQDLLKVSDTCHSEDMNMTSSHNDMLLFLTEGLEDLMKKGVFETFYCLHDRVMVENFLFLYRKHFGEKVALFYLWLGWYTTFLIPAAVVGLLVFLCGMAFFDNNPLIEEVCDSNITLCPRCDKNCKPQNMNDNCFYAKSPSETCLWSYSDCVFMVLSFGILATTLLELWKRYRAKQVSKWEVYDWDEEEELILELVNDPGYKPKKRHHSYGWNMVLLAGGTLMILLIIGIAPALVVFRVTVRPLLLKSSWQFIEKNANTLVSILGAVLHYITIQIMNRIIRLFLNFFLYFPDKSKSRSDREKTFTIMMFTFQFFTLFSSLFYVAFFLGRINGYPGNYSHIAGQRLEECHPSGCLTNLFIQMIVIMTLSQFFSNIAELTKPWPKNCCGKGKPPSTDDKHQYCWKERCDDCLGEYWEKNYELTDTNDYNLFCEILKMVIQFSFTTLFVAAFPLAPLMALINNIGAIRLAAIRMVRLQRLLVPKKTNSIGVWTNVLEAIGVLAVITNGLVIGVTSEFIPRLVYRYGYGPCAMGVTNTHCMSGYINSTLTTAYMLHNKTDEFVSPKQRHFSIVTECSFRGFRDPDDHSVTSQFWWVLAARFTFIIAFEHLLLMFKAVTAWFVPSESHSVKNDRLKNKLERLKQA</sequence>
<dbReference type="InterPro" id="IPR049452">
    <property type="entry name" value="Anoctamin_TM"/>
</dbReference>
<evidence type="ECO:0000256" key="4">
    <source>
        <dbReference type="ARBA" id="ARBA00022989"/>
    </source>
</evidence>
<feature type="transmembrane region" description="Helical" evidence="6">
    <location>
        <begin position="281"/>
        <end position="307"/>
    </location>
</feature>
<evidence type="ECO:0000256" key="2">
    <source>
        <dbReference type="ARBA" id="ARBA00009671"/>
    </source>
</evidence>
<feature type="transmembrane region" description="Helical" evidence="6">
    <location>
        <begin position="212"/>
        <end position="236"/>
    </location>
</feature>
<dbReference type="Proteomes" id="UP000265180">
    <property type="component" value="Chromosome 3"/>
</dbReference>
<reference key="1">
    <citation type="journal article" date="2007" name="Nature">
        <title>The medaka draft genome and insights into vertebrate genome evolution.</title>
        <authorList>
            <person name="Kasahara M."/>
            <person name="Naruse K."/>
            <person name="Sasaki S."/>
            <person name="Nakatani Y."/>
            <person name="Qu W."/>
            <person name="Ahsan B."/>
            <person name="Yamada T."/>
            <person name="Nagayasu Y."/>
            <person name="Doi K."/>
            <person name="Kasai Y."/>
            <person name="Jindo T."/>
            <person name="Kobayashi D."/>
            <person name="Shimada A."/>
            <person name="Toyoda A."/>
            <person name="Kuroki Y."/>
            <person name="Fujiyama A."/>
            <person name="Sasaki T."/>
            <person name="Shimizu A."/>
            <person name="Asakawa S."/>
            <person name="Shimizu N."/>
            <person name="Hashimoto S."/>
            <person name="Yang J."/>
            <person name="Lee Y."/>
            <person name="Matsushima K."/>
            <person name="Sugano S."/>
            <person name="Sakaizumi M."/>
            <person name="Narita T."/>
            <person name="Ohishi K."/>
            <person name="Haga S."/>
            <person name="Ohta F."/>
            <person name="Nomoto H."/>
            <person name="Nogata K."/>
            <person name="Morishita T."/>
            <person name="Endo T."/>
            <person name="Shin-I T."/>
            <person name="Takeda H."/>
            <person name="Morishita S."/>
            <person name="Kohara Y."/>
        </authorList>
    </citation>
    <scope>NUCLEOTIDE SEQUENCE [LARGE SCALE GENOMIC DNA]</scope>
    <source>
        <strain>Hd-rR</strain>
    </source>
</reference>
<keyword evidence="4 6" id="KW-1133">Transmembrane helix</keyword>
<dbReference type="Ensembl" id="ENSORLT00020022704.1">
    <property type="protein sequence ID" value="ENSORLP00020031042.1"/>
    <property type="gene ID" value="ENSORLG00020015878.1"/>
</dbReference>
<reference evidence="8" key="4">
    <citation type="submission" date="2025-09" db="UniProtKB">
        <authorList>
            <consortium name="Ensembl"/>
        </authorList>
    </citation>
    <scope>IDENTIFICATION</scope>
    <source>
        <strain evidence="8">HNI</strain>
    </source>
</reference>
<dbReference type="InterPro" id="IPR007632">
    <property type="entry name" value="Anoctamin"/>
</dbReference>
<feature type="transmembrane region" description="Helical" evidence="6">
    <location>
        <begin position="511"/>
        <end position="534"/>
    </location>
</feature>
<dbReference type="AlphaFoldDB" id="A0A3P9MDF8"/>
<evidence type="ECO:0000256" key="3">
    <source>
        <dbReference type="ARBA" id="ARBA00022692"/>
    </source>
</evidence>
<proteinExistence type="inferred from homology"/>
<evidence type="ECO:0000256" key="5">
    <source>
        <dbReference type="ARBA" id="ARBA00023136"/>
    </source>
</evidence>
<accession>A0A3P9MDF8</accession>
<dbReference type="GO" id="GO:0016020">
    <property type="term" value="C:membrane"/>
    <property type="evidence" value="ECO:0007669"/>
    <property type="project" value="UniProtKB-SubCell"/>
</dbReference>
<evidence type="ECO:0000259" key="7">
    <source>
        <dbReference type="Pfam" id="PF04547"/>
    </source>
</evidence>
<feature type="transmembrane region" description="Helical" evidence="6">
    <location>
        <begin position="656"/>
        <end position="677"/>
    </location>
</feature>
<evidence type="ECO:0000313" key="8">
    <source>
        <dbReference type="Ensembl" id="ENSORLP00020031042.1"/>
    </source>
</evidence>
<organism evidence="8 9">
    <name type="scientific">Oryzias latipes</name>
    <name type="common">Japanese rice fish</name>
    <name type="synonym">Japanese killifish</name>
    <dbReference type="NCBI Taxonomy" id="8090"/>
    <lineage>
        <taxon>Eukaryota</taxon>
        <taxon>Metazoa</taxon>
        <taxon>Chordata</taxon>
        <taxon>Craniata</taxon>
        <taxon>Vertebrata</taxon>
        <taxon>Euteleostomi</taxon>
        <taxon>Actinopterygii</taxon>
        <taxon>Neopterygii</taxon>
        <taxon>Teleostei</taxon>
        <taxon>Neoteleostei</taxon>
        <taxon>Acanthomorphata</taxon>
        <taxon>Ovalentaria</taxon>
        <taxon>Atherinomorphae</taxon>
        <taxon>Beloniformes</taxon>
        <taxon>Adrianichthyidae</taxon>
        <taxon>Oryziinae</taxon>
        <taxon>Oryzias</taxon>
    </lineage>
</organism>
<feature type="domain" description="Anoctamin transmembrane" evidence="7">
    <location>
        <begin position="129"/>
        <end position="698"/>
    </location>
</feature>
<comment type="subcellular location">
    <subcellularLocation>
        <location evidence="1 6">Membrane</location>
        <topology evidence="1 6">Multi-pass membrane protein</topology>
    </subcellularLocation>
</comment>
<comment type="similarity">
    <text evidence="2 6">Belongs to the anoctamin family.</text>
</comment>
<feature type="transmembrane region" description="Helical" evidence="6">
    <location>
        <begin position="327"/>
        <end position="351"/>
    </location>
</feature>
<reference evidence="8 9" key="2">
    <citation type="submission" date="2017-04" db="EMBL/GenBank/DDBJ databases">
        <title>CpG methylation of centromeres and impact of large insertions on vertebrate speciation.</title>
        <authorList>
            <person name="Ichikawa K."/>
            <person name="Yoshimura J."/>
            <person name="Morishita S."/>
        </authorList>
    </citation>
    <scope>NUCLEOTIDE SEQUENCE</scope>
    <source>
        <strain evidence="8 9">HNI</strain>
    </source>
</reference>
<feature type="transmembrane region" description="Helical" evidence="6">
    <location>
        <begin position="371"/>
        <end position="394"/>
    </location>
</feature>
<keyword evidence="5 6" id="KW-0472">Membrane</keyword>
<evidence type="ECO:0000256" key="6">
    <source>
        <dbReference type="RuleBase" id="RU280814"/>
    </source>
</evidence>
<dbReference type="PANTHER" id="PTHR12308">
    <property type="entry name" value="ANOCTAMIN"/>
    <property type="match status" value="1"/>
</dbReference>
<reference evidence="8" key="3">
    <citation type="submission" date="2025-08" db="UniProtKB">
        <authorList>
            <consortium name="Ensembl"/>
        </authorList>
    </citation>
    <scope>IDENTIFICATION</scope>
    <source>
        <strain evidence="8">HNI</strain>
    </source>
</reference>
<dbReference type="Pfam" id="PF04547">
    <property type="entry name" value="Anoctamin"/>
    <property type="match status" value="1"/>
</dbReference>